<name>A0A5B7I9L1_PORTR</name>
<accession>A0A5B7I9L1</accession>
<dbReference type="EMBL" id="VSRR010048819">
    <property type="protein sequence ID" value="MPC78586.1"/>
    <property type="molecule type" value="Genomic_DNA"/>
</dbReference>
<organism evidence="1 2">
    <name type="scientific">Portunus trituberculatus</name>
    <name type="common">Swimming crab</name>
    <name type="synonym">Neptunus trituberculatus</name>
    <dbReference type="NCBI Taxonomy" id="210409"/>
    <lineage>
        <taxon>Eukaryota</taxon>
        <taxon>Metazoa</taxon>
        <taxon>Ecdysozoa</taxon>
        <taxon>Arthropoda</taxon>
        <taxon>Crustacea</taxon>
        <taxon>Multicrustacea</taxon>
        <taxon>Malacostraca</taxon>
        <taxon>Eumalacostraca</taxon>
        <taxon>Eucarida</taxon>
        <taxon>Decapoda</taxon>
        <taxon>Pleocyemata</taxon>
        <taxon>Brachyura</taxon>
        <taxon>Eubrachyura</taxon>
        <taxon>Portunoidea</taxon>
        <taxon>Portunidae</taxon>
        <taxon>Portuninae</taxon>
        <taxon>Portunus</taxon>
    </lineage>
</organism>
<dbReference type="Proteomes" id="UP000324222">
    <property type="component" value="Unassembled WGS sequence"/>
</dbReference>
<proteinExistence type="predicted"/>
<reference evidence="1 2" key="1">
    <citation type="submission" date="2019-05" db="EMBL/GenBank/DDBJ databases">
        <title>Another draft genome of Portunus trituberculatus and its Hox gene families provides insights of decapod evolution.</title>
        <authorList>
            <person name="Jeong J.-H."/>
            <person name="Song I."/>
            <person name="Kim S."/>
            <person name="Choi T."/>
            <person name="Kim D."/>
            <person name="Ryu S."/>
            <person name="Kim W."/>
        </authorList>
    </citation>
    <scope>NUCLEOTIDE SEQUENCE [LARGE SCALE GENOMIC DNA]</scope>
    <source>
        <tissue evidence="1">Muscle</tissue>
    </source>
</reference>
<keyword evidence="2" id="KW-1185">Reference proteome</keyword>
<evidence type="ECO:0000313" key="1">
    <source>
        <dbReference type="EMBL" id="MPC78586.1"/>
    </source>
</evidence>
<comment type="caution">
    <text evidence="1">The sequence shown here is derived from an EMBL/GenBank/DDBJ whole genome shotgun (WGS) entry which is preliminary data.</text>
</comment>
<sequence length="45" mass="5415">MFVFLALQSWMLYPYRMGIQLLQEVNMILQPTTSQQMMIMQNFPT</sequence>
<dbReference type="AlphaFoldDB" id="A0A5B7I9L1"/>
<protein>
    <submittedName>
        <fullName evidence="1">Uncharacterized protein</fullName>
    </submittedName>
</protein>
<gene>
    <name evidence="1" type="ORF">E2C01_073077</name>
</gene>
<evidence type="ECO:0000313" key="2">
    <source>
        <dbReference type="Proteomes" id="UP000324222"/>
    </source>
</evidence>